<organism evidence="3 4">
    <name type="scientific">Podarcis lilfordi</name>
    <name type="common">Lilford's wall lizard</name>
    <dbReference type="NCBI Taxonomy" id="74358"/>
    <lineage>
        <taxon>Eukaryota</taxon>
        <taxon>Metazoa</taxon>
        <taxon>Chordata</taxon>
        <taxon>Craniata</taxon>
        <taxon>Vertebrata</taxon>
        <taxon>Euteleostomi</taxon>
        <taxon>Lepidosauria</taxon>
        <taxon>Squamata</taxon>
        <taxon>Bifurcata</taxon>
        <taxon>Unidentata</taxon>
        <taxon>Episquamata</taxon>
        <taxon>Laterata</taxon>
        <taxon>Lacertibaenia</taxon>
        <taxon>Lacertidae</taxon>
        <taxon>Podarcis</taxon>
    </lineage>
</organism>
<feature type="coiled-coil region" evidence="1">
    <location>
        <begin position="63"/>
        <end position="90"/>
    </location>
</feature>
<keyword evidence="2" id="KW-0472">Membrane</keyword>
<evidence type="ECO:0000256" key="1">
    <source>
        <dbReference type="SAM" id="Coils"/>
    </source>
</evidence>
<feature type="transmembrane region" description="Helical" evidence="2">
    <location>
        <begin position="31"/>
        <end position="50"/>
    </location>
</feature>
<keyword evidence="2" id="KW-0812">Transmembrane</keyword>
<protein>
    <submittedName>
        <fullName evidence="3">Uncharacterized protein</fullName>
    </submittedName>
</protein>
<feature type="coiled-coil region" evidence="1">
    <location>
        <begin position="144"/>
        <end position="192"/>
    </location>
</feature>
<evidence type="ECO:0000313" key="4">
    <source>
        <dbReference type="Proteomes" id="UP001178461"/>
    </source>
</evidence>
<accession>A0AA35LMS2</accession>
<reference evidence="3" key="1">
    <citation type="submission" date="2022-12" db="EMBL/GenBank/DDBJ databases">
        <authorList>
            <person name="Alioto T."/>
            <person name="Alioto T."/>
            <person name="Gomez Garrido J."/>
        </authorList>
    </citation>
    <scope>NUCLEOTIDE SEQUENCE</scope>
</reference>
<feature type="transmembrane region" description="Helical" evidence="2">
    <location>
        <begin position="221"/>
        <end position="239"/>
    </location>
</feature>
<gene>
    <name evidence="3" type="ORF">PODLI_1B024954</name>
</gene>
<keyword evidence="1" id="KW-0175">Coiled coil</keyword>
<dbReference type="Gene3D" id="1.10.287.1490">
    <property type="match status" value="1"/>
</dbReference>
<dbReference type="AlphaFoldDB" id="A0AA35LMS2"/>
<evidence type="ECO:0000256" key="2">
    <source>
        <dbReference type="SAM" id="Phobius"/>
    </source>
</evidence>
<name>A0AA35LMS2_9SAUR</name>
<keyword evidence="2" id="KW-1133">Transmembrane helix</keyword>
<dbReference type="EMBL" id="OX395144">
    <property type="protein sequence ID" value="CAI5799155.1"/>
    <property type="molecule type" value="Genomic_DNA"/>
</dbReference>
<sequence>MDELQRAVRRSLEDLKIKWITSTKSWNKTHLWCAAVIVLQFFLWITMLLSDQPRAVLEPQCDRAQLLAEVDSLKEQLGNMTKEMEKGKMESDRELAATNRILRKTKMALEKATKGSNDLLTQLAAANQSLGETQERWKSCQAQLDSTKGKTASLEKERNNLQQEKQKLQGKIDGLVQQLSSRERELESWRNNQQWVQNQMREERQNYQQQNVAFDITKSPWLMAVVFFFLLLVCVVHLCQ</sequence>
<evidence type="ECO:0000313" key="3">
    <source>
        <dbReference type="EMBL" id="CAI5799155.1"/>
    </source>
</evidence>
<proteinExistence type="predicted"/>
<keyword evidence="4" id="KW-1185">Reference proteome</keyword>
<dbReference type="Proteomes" id="UP001178461">
    <property type="component" value="Chromosome 18"/>
</dbReference>